<reference evidence="1" key="1">
    <citation type="submission" date="2021-06" db="EMBL/GenBank/DDBJ databases">
        <authorList>
            <person name="Kallberg Y."/>
            <person name="Tangrot J."/>
            <person name="Rosling A."/>
        </authorList>
    </citation>
    <scope>NUCLEOTIDE SEQUENCE</scope>
    <source>
        <strain evidence="1">IN212</strain>
    </source>
</reference>
<dbReference type="OrthoDB" id="10421813at2759"/>
<dbReference type="EMBL" id="CAJVPZ010043211">
    <property type="protein sequence ID" value="CAG8765281.1"/>
    <property type="molecule type" value="Genomic_DNA"/>
</dbReference>
<keyword evidence="2" id="KW-1185">Reference proteome</keyword>
<comment type="caution">
    <text evidence="1">The sequence shown here is derived from an EMBL/GenBank/DDBJ whole genome shotgun (WGS) entry which is preliminary data.</text>
</comment>
<evidence type="ECO:0000313" key="1">
    <source>
        <dbReference type="EMBL" id="CAG8765281.1"/>
    </source>
</evidence>
<accession>A0A9N9NRY4</accession>
<name>A0A9N9NRY4_9GLOM</name>
<dbReference type="Proteomes" id="UP000789396">
    <property type="component" value="Unassembled WGS sequence"/>
</dbReference>
<dbReference type="AlphaFoldDB" id="A0A9N9NRY4"/>
<organism evidence="1 2">
    <name type="scientific">Racocetra fulgida</name>
    <dbReference type="NCBI Taxonomy" id="60492"/>
    <lineage>
        <taxon>Eukaryota</taxon>
        <taxon>Fungi</taxon>
        <taxon>Fungi incertae sedis</taxon>
        <taxon>Mucoromycota</taxon>
        <taxon>Glomeromycotina</taxon>
        <taxon>Glomeromycetes</taxon>
        <taxon>Diversisporales</taxon>
        <taxon>Gigasporaceae</taxon>
        <taxon>Racocetra</taxon>
    </lineage>
</organism>
<gene>
    <name evidence="1" type="ORF">RFULGI_LOCUS14629</name>
</gene>
<feature type="non-terminal residue" evidence="1">
    <location>
        <position position="145"/>
    </location>
</feature>
<protein>
    <submittedName>
        <fullName evidence="1">5538_t:CDS:1</fullName>
    </submittedName>
</protein>
<sequence>MPRKNSVPNHLRTVLESKNSTPDEIKGAVSEYVVWVKEFLQRQLNDSKLDIEQYNKHVIMLDLLQQISWKRCYVEFTKGKVNSIVIKLKRLETRCSVLEKKTDFLQNEIHKKHVAFQEETNSLKNENEKLQTFALSLCKDDNNLF</sequence>
<evidence type="ECO:0000313" key="2">
    <source>
        <dbReference type="Proteomes" id="UP000789396"/>
    </source>
</evidence>
<proteinExistence type="predicted"/>